<proteinExistence type="inferred from homology"/>
<sequence length="329" mass="38713">MPEKIDAVFLWVDSTDPAWRDKKAKYQPAKASEASASDVRYRDYGTLKYALRSLEKYAPWLNQIFLITDQQVPEWLDTYSSKVKIIDHREIIDDNYLPVFNSSVIEMNIDKIPGLSEKFVYFNDDMLLNRPLSPEDFFQGDQPCDYRIYKPIVPFEEFDHILINNGILLNRYLDGKWPLSKKGIFSKKYGSDLFRNLLMMPYLKRSGVPGYVEPHGPLSLKKSSFALARQIWPKEIAENNTHRFREYNDVTVWLVRHLQLERGEFCPRDATFTRFLRLNQTDEIKQTLESQRNGAICINDDVVDDYETCARKVNEYLEKKFPEKSSFEK</sequence>
<dbReference type="AlphaFoldDB" id="A0A4Q7DU18"/>
<evidence type="ECO:0000256" key="2">
    <source>
        <dbReference type="ARBA" id="ARBA00022679"/>
    </source>
</evidence>
<dbReference type="GO" id="GO:0000271">
    <property type="term" value="P:polysaccharide biosynthetic process"/>
    <property type="evidence" value="ECO:0007669"/>
    <property type="project" value="UniProtKB-KW"/>
</dbReference>
<feature type="domain" description="Stealth protein CR1 conserved region 1" evidence="5">
    <location>
        <begin position="3"/>
        <end position="27"/>
    </location>
</feature>
<gene>
    <name evidence="8" type="ORF">LDELB18P1_1626</name>
</gene>
<reference evidence="8 9" key="1">
    <citation type="submission" date="2019-01" db="EMBL/GenBank/DDBJ databases">
        <title>Colonization of the human gut by bovine bacteria present in Parmesan cheese.</title>
        <authorList>
            <person name="Lugli G.A."/>
            <person name="Milani C."/>
        </authorList>
    </citation>
    <scope>NUCLEOTIDE SEQUENCE [LARGE SCALE GENOMIC DNA]</scope>
    <source>
        <strain evidence="8 9">LDELB18P1</strain>
    </source>
</reference>
<dbReference type="InterPro" id="IPR047141">
    <property type="entry name" value="Stealth"/>
</dbReference>
<dbReference type="InterPro" id="IPR031357">
    <property type="entry name" value="Stealth_CR3"/>
</dbReference>
<dbReference type="Pfam" id="PF17101">
    <property type="entry name" value="Stealth_CR1"/>
    <property type="match status" value="1"/>
</dbReference>
<protein>
    <submittedName>
        <fullName evidence="8">Capsule biosynthesis protein CapC</fullName>
    </submittedName>
</protein>
<dbReference type="Proteomes" id="UP000292818">
    <property type="component" value="Unassembled WGS sequence"/>
</dbReference>
<evidence type="ECO:0000259" key="5">
    <source>
        <dbReference type="Pfam" id="PF17101"/>
    </source>
</evidence>
<evidence type="ECO:0000313" key="9">
    <source>
        <dbReference type="Proteomes" id="UP000292818"/>
    </source>
</evidence>
<dbReference type="EMBL" id="SETJ01000074">
    <property type="protein sequence ID" value="RZM15728.1"/>
    <property type="molecule type" value="Genomic_DNA"/>
</dbReference>
<organism evidence="8 9">
    <name type="scientific">Lactobacillus delbrueckii</name>
    <dbReference type="NCBI Taxonomy" id="1584"/>
    <lineage>
        <taxon>Bacteria</taxon>
        <taxon>Bacillati</taxon>
        <taxon>Bacillota</taxon>
        <taxon>Bacilli</taxon>
        <taxon>Lactobacillales</taxon>
        <taxon>Lactobacillaceae</taxon>
        <taxon>Lactobacillus</taxon>
    </lineage>
</organism>
<comment type="similarity">
    <text evidence="1">Belongs to the stealth family.</text>
</comment>
<keyword evidence="2" id="KW-0808">Transferase</keyword>
<feature type="domain" description="Stealth protein CR2 conserved region 2" evidence="4">
    <location>
        <begin position="40"/>
        <end position="141"/>
    </location>
</feature>
<dbReference type="InterPro" id="IPR031356">
    <property type="entry name" value="Stealth_CR4"/>
</dbReference>
<name>A0A4Q7DU18_9LACO</name>
<evidence type="ECO:0000259" key="4">
    <source>
        <dbReference type="Pfam" id="PF11380"/>
    </source>
</evidence>
<dbReference type="Pfam" id="PF17103">
    <property type="entry name" value="Stealth_CR4"/>
    <property type="match status" value="1"/>
</dbReference>
<evidence type="ECO:0000259" key="7">
    <source>
        <dbReference type="Pfam" id="PF17103"/>
    </source>
</evidence>
<dbReference type="PANTHER" id="PTHR24045">
    <property type="match status" value="1"/>
</dbReference>
<evidence type="ECO:0000259" key="6">
    <source>
        <dbReference type="Pfam" id="PF17102"/>
    </source>
</evidence>
<dbReference type="InterPro" id="IPR021520">
    <property type="entry name" value="Stealth_CR2"/>
</dbReference>
<evidence type="ECO:0000313" key="8">
    <source>
        <dbReference type="EMBL" id="RZM15728.1"/>
    </source>
</evidence>
<dbReference type="Pfam" id="PF17102">
    <property type="entry name" value="Stealth_CR3"/>
    <property type="match status" value="1"/>
</dbReference>
<comment type="caution">
    <text evidence="8">The sequence shown here is derived from an EMBL/GenBank/DDBJ whole genome shotgun (WGS) entry which is preliminary data.</text>
</comment>
<evidence type="ECO:0000256" key="3">
    <source>
        <dbReference type="ARBA" id="ARBA00023169"/>
    </source>
</evidence>
<feature type="domain" description="Stealth protein CR4 conserved region 4" evidence="7">
    <location>
        <begin position="288"/>
        <end position="329"/>
    </location>
</feature>
<dbReference type="InterPro" id="IPR031358">
    <property type="entry name" value="Stealth_CR1"/>
</dbReference>
<dbReference type="GO" id="GO:0016772">
    <property type="term" value="F:transferase activity, transferring phosphorus-containing groups"/>
    <property type="evidence" value="ECO:0007669"/>
    <property type="project" value="InterPro"/>
</dbReference>
<evidence type="ECO:0000256" key="1">
    <source>
        <dbReference type="ARBA" id="ARBA00007583"/>
    </source>
</evidence>
<feature type="domain" description="Stealth protein CR3 conserved region 3" evidence="6">
    <location>
        <begin position="215"/>
        <end position="253"/>
    </location>
</feature>
<dbReference type="RefSeq" id="WP_130137701.1">
    <property type="nucleotide sequence ID" value="NZ_SETJ01000074.1"/>
</dbReference>
<dbReference type="PANTHER" id="PTHR24045:SF0">
    <property type="entry name" value="N-ACETYLGLUCOSAMINE-1-PHOSPHOTRANSFERASE SUBUNITS ALPHA_BETA"/>
    <property type="match status" value="1"/>
</dbReference>
<dbReference type="Pfam" id="PF11380">
    <property type="entry name" value="Stealth_CR2"/>
    <property type="match status" value="1"/>
</dbReference>
<accession>A0A4Q7DU18</accession>
<keyword evidence="3" id="KW-0270">Exopolysaccharide synthesis</keyword>